<sequence>MNCDRFSLVRNEAYQCLLLVAATSYYPPRFVRLSMAMAVTFFLCRSRKIKIKKVPNFWVFSPKYNSLTLTVSSNIRPIRQVMRSLVATQGLPRWKNLEANWALMNFPLFQI</sequence>
<name>A0AAQ3S9C0_VIGMU</name>
<reference evidence="1 2" key="1">
    <citation type="journal article" date="2023" name="Life. Sci Alliance">
        <title>Evolutionary insights into 3D genome organization and epigenetic landscape of Vigna mungo.</title>
        <authorList>
            <person name="Junaid A."/>
            <person name="Singh B."/>
            <person name="Bhatia S."/>
        </authorList>
    </citation>
    <scope>NUCLEOTIDE SEQUENCE [LARGE SCALE GENOMIC DNA]</scope>
    <source>
        <strain evidence="1">Urdbean</strain>
    </source>
</reference>
<dbReference type="AlphaFoldDB" id="A0AAQ3S9C0"/>
<dbReference type="Proteomes" id="UP001374535">
    <property type="component" value="Chromosome 2"/>
</dbReference>
<evidence type="ECO:0000313" key="1">
    <source>
        <dbReference type="EMBL" id="WVZ21258.1"/>
    </source>
</evidence>
<dbReference type="EMBL" id="CP144699">
    <property type="protein sequence ID" value="WVZ21258.1"/>
    <property type="molecule type" value="Genomic_DNA"/>
</dbReference>
<proteinExistence type="predicted"/>
<protein>
    <submittedName>
        <fullName evidence="1">Uncharacterized protein</fullName>
    </submittedName>
</protein>
<gene>
    <name evidence="1" type="ORF">V8G54_008580</name>
</gene>
<evidence type="ECO:0000313" key="2">
    <source>
        <dbReference type="Proteomes" id="UP001374535"/>
    </source>
</evidence>
<keyword evidence="2" id="KW-1185">Reference proteome</keyword>
<organism evidence="1 2">
    <name type="scientific">Vigna mungo</name>
    <name type="common">Black gram</name>
    <name type="synonym">Phaseolus mungo</name>
    <dbReference type="NCBI Taxonomy" id="3915"/>
    <lineage>
        <taxon>Eukaryota</taxon>
        <taxon>Viridiplantae</taxon>
        <taxon>Streptophyta</taxon>
        <taxon>Embryophyta</taxon>
        <taxon>Tracheophyta</taxon>
        <taxon>Spermatophyta</taxon>
        <taxon>Magnoliopsida</taxon>
        <taxon>eudicotyledons</taxon>
        <taxon>Gunneridae</taxon>
        <taxon>Pentapetalae</taxon>
        <taxon>rosids</taxon>
        <taxon>fabids</taxon>
        <taxon>Fabales</taxon>
        <taxon>Fabaceae</taxon>
        <taxon>Papilionoideae</taxon>
        <taxon>50 kb inversion clade</taxon>
        <taxon>NPAAA clade</taxon>
        <taxon>indigoferoid/millettioid clade</taxon>
        <taxon>Phaseoleae</taxon>
        <taxon>Vigna</taxon>
    </lineage>
</organism>
<feature type="non-terminal residue" evidence="1">
    <location>
        <position position="111"/>
    </location>
</feature>
<accession>A0AAQ3S9C0</accession>